<accession>A0A2J8P3N9</accession>
<dbReference type="Proteomes" id="UP000236370">
    <property type="component" value="Unassembled WGS sequence"/>
</dbReference>
<name>A0A2J8P3N9_PANTR</name>
<dbReference type="AlphaFoldDB" id="A0A2J8P3N9"/>
<feature type="non-terminal residue" evidence="2">
    <location>
        <position position="117"/>
    </location>
</feature>
<feature type="non-terminal residue" evidence="2">
    <location>
        <position position="1"/>
    </location>
</feature>
<reference evidence="2 3" key="1">
    <citation type="submission" date="2017-12" db="EMBL/GenBank/DDBJ databases">
        <title>High-resolution comparative analysis of great ape genomes.</title>
        <authorList>
            <person name="Pollen A."/>
            <person name="Hastie A."/>
            <person name="Hormozdiari F."/>
            <person name="Dougherty M."/>
            <person name="Liu R."/>
            <person name="Chaisson M."/>
            <person name="Hoppe E."/>
            <person name="Hill C."/>
            <person name="Pang A."/>
            <person name="Hillier L."/>
            <person name="Baker C."/>
            <person name="Armstrong J."/>
            <person name="Shendure J."/>
            <person name="Paten B."/>
            <person name="Wilson R."/>
            <person name="Chao H."/>
            <person name="Schneider V."/>
            <person name="Ventura M."/>
            <person name="Kronenberg Z."/>
            <person name="Murali S."/>
            <person name="Gordon D."/>
            <person name="Cantsilieris S."/>
            <person name="Munson K."/>
            <person name="Nelson B."/>
            <person name="Raja A."/>
            <person name="Underwood J."/>
            <person name="Diekhans M."/>
            <person name="Fiddes I."/>
            <person name="Haussler D."/>
            <person name="Eichler E."/>
        </authorList>
    </citation>
    <scope>NUCLEOTIDE SEQUENCE [LARGE SCALE GENOMIC DNA]</scope>
    <source>
        <strain evidence="2">Yerkes chimp pedigree #C0471</strain>
    </source>
</reference>
<dbReference type="EMBL" id="NBAG03000219">
    <property type="protein sequence ID" value="PNI78653.1"/>
    <property type="molecule type" value="Genomic_DNA"/>
</dbReference>
<protein>
    <submittedName>
        <fullName evidence="2">CD44 isoform 34</fullName>
    </submittedName>
</protein>
<comment type="caution">
    <text evidence="2">The sequence shown here is derived from an EMBL/GenBank/DDBJ whole genome shotgun (WGS) entry which is preliminary data.</text>
</comment>
<sequence>PDEDGPWITDSTDRIPATSWEPNEENEDERDRHLSFSGSGIDDDEDFISSTISTTPRAFDHTKQNQDWTQWNPSHSNPEVLLQTTTRMTDVDRNGTTAYEGNWNPEAHPPLIHHEHH</sequence>
<evidence type="ECO:0000313" key="2">
    <source>
        <dbReference type="EMBL" id="PNI78653.1"/>
    </source>
</evidence>
<feature type="region of interest" description="Disordered" evidence="1">
    <location>
        <begin position="93"/>
        <end position="117"/>
    </location>
</feature>
<feature type="region of interest" description="Disordered" evidence="1">
    <location>
        <begin position="1"/>
        <end position="78"/>
    </location>
</feature>
<gene>
    <name evidence="2" type="ORF">CK820_G0005409</name>
</gene>
<feature type="compositionally biased region" description="Polar residues" evidence="1">
    <location>
        <begin position="65"/>
        <end position="78"/>
    </location>
</feature>
<evidence type="ECO:0000256" key="1">
    <source>
        <dbReference type="SAM" id="MobiDB-lite"/>
    </source>
</evidence>
<evidence type="ECO:0000313" key="3">
    <source>
        <dbReference type="Proteomes" id="UP000236370"/>
    </source>
</evidence>
<proteinExistence type="predicted"/>
<organism evidence="2 3">
    <name type="scientific">Pan troglodytes</name>
    <name type="common">Chimpanzee</name>
    <dbReference type="NCBI Taxonomy" id="9598"/>
    <lineage>
        <taxon>Eukaryota</taxon>
        <taxon>Metazoa</taxon>
        <taxon>Chordata</taxon>
        <taxon>Craniata</taxon>
        <taxon>Vertebrata</taxon>
        <taxon>Euteleostomi</taxon>
        <taxon>Mammalia</taxon>
        <taxon>Eutheria</taxon>
        <taxon>Euarchontoglires</taxon>
        <taxon>Primates</taxon>
        <taxon>Haplorrhini</taxon>
        <taxon>Catarrhini</taxon>
        <taxon>Hominidae</taxon>
        <taxon>Pan</taxon>
    </lineage>
</organism>